<gene>
    <name evidence="1" type="ORF">BDZ94DRAFT_114522</name>
</gene>
<evidence type="ECO:0000313" key="2">
    <source>
        <dbReference type="Proteomes" id="UP000807353"/>
    </source>
</evidence>
<comment type="caution">
    <text evidence="1">The sequence shown here is derived from an EMBL/GenBank/DDBJ whole genome shotgun (WGS) entry which is preliminary data.</text>
</comment>
<evidence type="ECO:0000313" key="1">
    <source>
        <dbReference type="EMBL" id="KAF9458311.1"/>
    </source>
</evidence>
<dbReference type="AlphaFoldDB" id="A0A9P5XZ36"/>
<reference evidence="1" key="1">
    <citation type="submission" date="2020-11" db="EMBL/GenBank/DDBJ databases">
        <authorList>
            <consortium name="DOE Joint Genome Institute"/>
            <person name="Ahrendt S."/>
            <person name="Riley R."/>
            <person name="Andreopoulos W."/>
            <person name="Labutti K."/>
            <person name="Pangilinan J."/>
            <person name="Ruiz-Duenas F.J."/>
            <person name="Barrasa J.M."/>
            <person name="Sanchez-Garcia M."/>
            <person name="Camarero S."/>
            <person name="Miyauchi S."/>
            <person name="Serrano A."/>
            <person name="Linde D."/>
            <person name="Babiker R."/>
            <person name="Drula E."/>
            <person name="Ayuso-Fernandez I."/>
            <person name="Pacheco R."/>
            <person name="Padilla G."/>
            <person name="Ferreira P."/>
            <person name="Barriuso J."/>
            <person name="Kellner H."/>
            <person name="Castanera R."/>
            <person name="Alfaro M."/>
            <person name="Ramirez L."/>
            <person name="Pisabarro A.G."/>
            <person name="Kuo A."/>
            <person name="Tritt A."/>
            <person name="Lipzen A."/>
            <person name="He G."/>
            <person name="Yan M."/>
            <person name="Ng V."/>
            <person name="Cullen D."/>
            <person name="Martin F."/>
            <person name="Rosso M.-N."/>
            <person name="Henrissat B."/>
            <person name="Hibbett D."/>
            <person name="Martinez A.T."/>
            <person name="Grigoriev I.V."/>
        </authorList>
    </citation>
    <scope>NUCLEOTIDE SEQUENCE</scope>
    <source>
        <strain evidence="1">CBS 247.69</strain>
    </source>
</reference>
<dbReference type="Proteomes" id="UP000807353">
    <property type="component" value="Unassembled WGS sequence"/>
</dbReference>
<organism evidence="1 2">
    <name type="scientific">Collybia nuda</name>
    <dbReference type="NCBI Taxonomy" id="64659"/>
    <lineage>
        <taxon>Eukaryota</taxon>
        <taxon>Fungi</taxon>
        <taxon>Dikarya</taxon>
        <taxon>Basidiomycota</taxon>
        <taxon>Agaricomycotina</taxon>
        <taxon>Agaricomycetes</taxon>
        <taxon>Agaricomycetidae</taxon>
        <taxon>Agaricales</taxon>
        <taxon>Tricholomatineae</taxon>
        <taxon>Clitocybaceae</taxon>
        <taxon>Collybia</taxon>
    </lineage>
</organism>
<keyword evidence="2" id="KW-1185">Reference proteome</keyword>
<accession>A0A9P5XZ36</accession>
<sequence length="482" mass="54517">MDSQTNETTIPDASVELHGVIRESMMDTRFPNEILSEFFIASTPSPLKVPPPLRDTDLPWALLRVCKKWREVALKTPDLWNNVLLDYDEGSDMFISTNMYERTLSAEKILKRTKHTSISLKIKALGFYSIDEWQSRIFNLIISESLRIKSLTVHINISHLDPFLRLEQIPFPRLEYLSIDDGHGINAIDMSGNIPSLLPSYEVTIWKNTPSLRSFYLGTNISWKNNVTSISWAQLTDITLRVTRLPIVEAHTMLRLCPNIVSLKITPGVLGNQNTAPVDEPVNLPNLTKLIAEFYCSNELSIFLQPLVAPHLRNLSTRYPTFVYEELEWNSSLVDILARFTRLESLSFRDRAPINNIPALLAALPSLKALMLPNRAALSQVDLTGISQGSLLPDLEILCCTIRPGSLKMHLEMLREREKSSGGSKKVFAILNWYIDDQVDSSREQTSIMEENAELIEELQRDGLLDLPPPGSVYSFSGGRIN</sequence>
<protein>
    <recommendedName>
        <fullName evidence="3">F-box domain-containing protein</fullName>
    </recommendedName>
</protein>
<evidence type="ECO:0008006" key="3">
    <source>
        <dbReference type="Google" id="ProtNLM"/>
    </source>
</evidence>
<dbReference type="EMBL" id="MU150344">
    <property type="protein sequence ID" value="KAF9458311.1"/>
    <property type="molecule type" value="Genomic_DNA"/>
</dbReference>
<dbReference type="Gene3D" id="3.80.10.10">
    <property type="entry name" value="Ribonuclease Inhibitor"/>
    <property type="match status" value="1"/>
</dbReference>
<dbReference type="OrthoDB" id="3172239at2759"/>
<dbReference type="InterPro" id="IPR032675">
    <property type="entry name" value="LRR_dom_sf"/>
</dbReference>
<name>A0A9P5XZ36_9AGAR</name>
<proteinExistence type="predicted"/>
<dbReference type="SUPFAM" id="SSF52047">
    <property type="entry name" value="RNI-like"/>
    <property type="match status" value="1"/>
</dbReference>